<dbReference type="InterPro" id="IPR011004">
    <property type="entry name" value="Trimer_LpxA-like_sf"/>
</dbReference>
<dbReference type="STRING" id="71784.A0A1Y2ADJ7"/>
<evidence type="ECO:0000313" key="6">
    <source>
        <dbReference type="EMBL" id="ORY20638.1"/>
    </source>
</evidence>
<gene>
    <name evidence="6" type="ORF">BCR39DRAFT_555094</name>
</gene>
<dbReference type="SUPFAM" id="SSF51161">
    <property type="entry name" value="Trimeric LpxA-like enzymes"/>
    <property type="match status" value="1"/>
</dbReference>
<accession>A0A1Y2ADJ7</accession>
<dbReference type="PANTHER" id="PTHR46126">
    <property type="entry name" value="DYNACTIN SUBUNIT 5"/>
    <property type="match status" value="1"/>
</dbReference>
<evidence type="ECO:0000256" key="5">
    <source>
        <dbReference type="ARBA" id="ARBA00034865"/>
    </source>
</evidence>
<dbReference type="OrthoDB" id="417208at2759"/>
<dbReference type="InterPro" id="IPR047125">
    <property type="entry name" value="DCTN5"/>
</dbReference>
<dbReference type="EMBL" id="MCFC01000129">
    <property type="protein sequence ID" value="ORY20638.1"/>
    <property type="molecule type" value="Genomic_DNA"/>
</dbReference>
<protein>
    <recommendedName>
        <fullName evidence="5">Dynactin subunit 5</fullName>
    </recommendedName>
</protein>
<dbReference type="PANTHER" id="PTHR46126:SF1">
    <property type="entry name" value="DYNACTIN SUBUNIT 5"/>
    <property type="match status" value="1"/>
</dbReference>
<dbReference type="AlphaFoldDB" id="A0A1Y2ADJ7"/>
<evidence type="ECO:0000256" key="3">
    <source>
        <dbReference type="ARBA" id="ARBA00023212"/>
    </source>
</evidence>
<keyword evidence="2" id="KW-0963">Cytoplasm</keyword>
<dbReference type="InParanoid" id="A0A1Y2ADJ7"/>
<comment type="caution">
    <text evidence="6">The sequence shown here is derived from an EMBL/GenBank/DDBJ whole genome shotgun (WGS) entry which is preliminary data.</text>
</comment>
<evidence type="ECO:0000256" key="2">
    <source>
        <dbReference type="ARBA" id="ARBA00022490"/>
    </source>
</evidence>
<dbReference type="Gene3D" id="2.160.10.10">
    <property type="entry name" value="Hexapeptide repeat proteins"/>
    <property type="match status" value="1"/>
</dbReference>
<dbReference type="Proteomes" id="UP000193986">
    <property type="component" value="Unassembled WGS sequence"/>
</dbReference>
<keyword evidence="3" id="KW-0206">Cytoskeleton</keyword>
<organism evidence="6 7">
    <name type="scientific">Naematelia encephala</name>
    <dbReference type="NCBI Taxonomy" id="71784"/>
    <lineage>
        <taxon>Eukaryota</taxon>
        <taxon>Fungi</taxon>
        <taxon>Dikarya</taxon>
        <taxon>Basidiomycota</taxon>
        <taxon>Agaricomycotina</taxon>
        <taxon>Tremellomycetes</taxon>
        <taxon>Tremellales</taxon>
        <taxon>Naemateliaceae</taxon>
        <taxon>Naematelia</taxon>
    </lineage>
</organism>
<proteinExistence type="inferred from homology"/>
<keyword evidence="7" id="KW-1185">Reference proteome</keyword>
<comment type="subcellular location">
    <subcellularLocation>
        <location evidence="1">Cytoplasm</location>
        <location evidence="1">Cytoskeleton</location>
    </subcellularLocation>
</comment>
<sequence>MGAFDPLITYEKGTYIETDTGNKVSRRAVIAGATNIILGGKSIIQSGAILRGDLRRATAGQHVVISMGRYCLIGENAVLRPPGKIYKGVFTFYPVKIADYVHIGPSCVIEAAQIGHGVEIGKGCILGKFVIIKDLVVLLPDTVLPEGTVVPSLTVWGGNPGRCIESLPETYQETVEARCKGYYQRFRPSPSPSSVPA</sequence>
<name>A0A1Y2ADJ7_9TREE</name>
<reference evidence="6 7" key="1">
    <citation type="submission" date="2016-07" db="EMBL/GenBank/DDBJ databases">
        <title>Pervasive Adenine N6-methylation of Active Genes in Fungi.</title>
        <authorList>
            <consortium name="DOE Joint Genome Institute"/>
            <person name="Mondo S.J."/>
            <person name="Dannebaum R.O."/>
            <person name="Kuo R.C."/>
            <person name="Labutti K."/>
            <person name="Haridas S."/>
            <person name="Kuo A."/>
            <person name="Salamov A."/>
            <person name="Ahrendt S.R."/>
            <person name="Lipzen A."/>
            <person name="Sullivan W."/>
            <person name="Andreopoulos W.B."/>
            <person name="Clum A."/>
            <person name="Lindquist E."/>
            <person name="Daum C."/>
            <person name="Ramamoorthy G.K."/>
            <person name="Gryganskyi A."/>
            <person name="Culley D."/>
            <person name="Magnuson J.K."/>
            <person name="James T.Y."/>
            <person name="O'Malley M.A."/>
            <person name="Stajich J.E."/>
            <person name="Spatafora J.W."/>
            <person name="Visel A."/>
            <person name="Grigoriev I.V."/>
        </authorList>
    </citation>
    <scope>NUCLEOTIDE SEQUENCE [LARGE SCALE GENOMIC DNA]</scope>
    <source>
        <strain evidence="6 7">68-887.2</strain>
    </source>
</reference>
<evidence type="ECO:0000256" key="4">
    <source>
        <dbReference type="ARBA" id="ARBA00034706"/>
    </source>
</evidence>
<dbReference type="Pfam" id="PF21711">
    <property type="entry name" value="DCTN5"/>
    <property type="match status" value="1"/>
</dbReference>
<comment type="similarity">
    <text evidence="4">Belongs to the dynactin subunits 5/6 family. Dynactin subunit 5 subfamily.</text>
</comment>
<evidence type="ECO:0000256" key="1">
    <source>
        <dbReference type="ARBA" id="ARBA00004245"/>
    </source>
</evidence>
<dbReference type="CDD" id="cd03359">
    <property type="entry name" value="LbH_Dynactin_5"/>
    <property type="match status" value="1"/>
</dbReference>
<evidence type="ECO:0000313" key="7">
    <source>
        <dbReference type="Proteomes" id="UP000193986"/>
    </source>
</evidence>
<dbReference type="GO" id="GO:0005869">
    <property type="term" value="C:dynactin complex"/>
    <property type="evidence" value="ECO:0007669"/>
    <property type="project" value="TreeGrafter"/>
</dbReference>